<dbReference type="STRING" id="1314800.A0A1B7MLV7"/>
<dbReference type="EMBL" id="KV448744">
    <property type="protein sequence ID" value="OAX33585.1"/>
    <property type="molecule type" value="Genomic_DNA"/>
</dbReference>
<organism evidence="2 3">
    <name type="scientific">Rhizopogon vinicolor AM-OR11-026</name>
    <dbReference type="NCBI Taxonomy" id="1314800"/>
    <lineage>
        <taxon>Eukaryota</taxon>
        <taxon>Fungi</taxon>
        <taxon>Dikarya</taxon>
        <taxon>Basidiomycota</taxon>
        <taxon>Agaricomycotina</taxon>
        <taxon>Agaricomycetes</taxon>
        <taxon>Agaricomycetidae</taxon>
        <taxon>Boletales</taxon>
        <taxon>Suillineae</taxon>
        <taxon>Rhizopogonaceae</taxon>
        <taxon>Rhizopogon</taxon>
    </lineage>
</organism>
<dbReference type="OrthoDB" id="3258279at2759"/>
<proteinExistence type="predicted"/>
<reference evidence="2 3" key="1">
    <citation type="submission" date="2016-06" db="EMBL/GenBank/DDBJ databases">
        <title>Comparative genomics of the ectomycorrhizal sister species Rhizopogon vinicolor and Rhizopogon vesiculosus (Basidiomycota: Boletales) reveals a divergence of the mating type B locus.</title>
        <authorList>
            <consortium name="DOE Joint Genome Institute"/>
            <person name="Mujic A.B."/>
            <person name="Kuo A."/>
            <person name="Tritt A."/>
            <person name="Lipzen A."/>
            <person name="Chen C."/>
            <person name="Johnson J."/>
            <person name="Sharma A."/>
            <person name="Barry K."/>
            <person name="Grigoriev I.V."/>
            <person name="Spatafora J.W."/>
        </authorList>
    </citation>
    <scope>NUCLEOTIDE SEQUENCE [LARGE SCALE GENOMIC DNA]</scope>
    <source>
        <strain evidence="2 3">AM-OR11-026</strain>
    </source>
</reference>
<accession>A0A1B7MLV7</accession>
<dbReference type="Proteomes" id="UP000092154">
    <property type="component" value="Unassembled WGS sequence"/>
</dbReference>
<feature type="compositionally biased region" description="Basic residues" evidence="1">
    <location>
        <begin position="1"/>
        <end position="20"/>
    </location>
</feature>
<feature type="compositionally biased region" description="Low complexity" evidence="1">
    <location>
        <begin position="63"/>
        <end position="75"/>
    </location>
</feature>
<feature type="region of interest" description="Disordered" evidence="1">
    <location>
        <begin position="1"/>
        <end position="129"/>
    </location>
</feature>
<feature type="compositionally biased region" description="Basic and acidic residues" evidence="1">
    <location>
        <begin position="533"/>
        <end position="546"/>
    </location>
</feature>
<feature type="compositionally biased region" description="Polar residues" evidence="1">
    <location>
        <begin position="76"/>
        <end position="87"/>
    </location>
</feature>
<dbReference type="InParanoid" id="A0A1B7MLV7"/>
<name>A0A1B7MLV7_9AGAM</name>
<dbReference type="AlphaFoldDB" id="A0A1B7MLV7"/>
<evidence type="ECO:0000256" key="1">
    <source>
        <dbReference type="SAM" id="MobiDB-lite"/>
    </source>
</evidence>
<protein>
    <submittedName>
        <fullName evidence="2">Uncharacterized protein</fullName>
    </submittedName>
</protein>
<feature type="region of interest" description="Disordered" evidence="1">
    <location>
        <begin position="529"/>
        <end position="548"/>
    </location>
</feature>
<gene>
    <name evidence="2" type="ORF">K503DRAFT_869468</name>
</gene>
<sequence length="633" mass="70540">MSKSPRKKSATPSRPSRRNGARQNSVKREPPEIDLSAIRPPSPTEDPLLLSARRARPTVRLRVTPVFSSSPPVSTNNHADGQDTQWDAWTDSDSEGEGEYTGRFKMFHVPTKADPPTSGTKARREWGRPVSPFPYEARLDRSLPDPQDMDVACSEDEVMEANLLDALDVESVFEDIVEVPPASDDLSSGPPTSNFHIDTEDSQDSDVSVESDVIRITGSDPKAAARAAAILRLHDYDCVLASSNHAVRKPGTTFVGAGTAKCRSTIQGRHAIHDLEHRTPLCDIEDIMQDKTFIEQHTPVKPPSRVSLSHSDERASLPSSGIACAESRYKPKAGEWRREDWKLLDKCFFEESHVGGVIIAPEEVNREAVVVHFKHLVGGHDVVMELGSPWSWENLLARVDVLVKKRAARADLSTLSFASLMSHDMSMLANVTPAPLSRIPRYRDLLDEASALDMNVPIYTPSYAARSQPTIVPSNRLAEKTGFFSRLPTWTSLLPRRAHIKPDDHPIQDCPPLPPPPIHIVDRRKPVVTPARKPSEQQKPHRDLVNLHHTSPPQKRVRLCKSQPKRLIELRHISPDPPFQHVPTSDRRARRSSGGSVKDLVRCFEVTKNLEQVTGGPRQICTNTLDNRLAWKP</sequence>
<evidence type="ECO:0000313" key="3">
    <source>
        <dbReference type="Proteomes" id="UP000092154"/>
    </source>
</evidence>
<evidence type="ECO:0000313" key="2">
    <source>
        <dbReference type="EMBL" id="OAX33585.1"/>
    </source>
</evidence>
<feature type="region of interest" description="Disordered" evidence="1">
    <location>
        <begin position="574"/>
        <end position="595"/>
    </location>
</feature>
<keyword evidence="3" id="KW-1185">Reference proteome</keyword>